<feature type="compositionally biased region" description="Polar residues" evidence="11">
    <location>
        <begin position="158"/>
        <end position="168"/>
    </location>
</feature>
<dbReference type="GO" id="GO:0003682">
    <property type="term" value="F:chromatin binding"/>
    <property type="evidence" value="ECO:0007669"/>
    <property type="project" value="TreeGrafter"/>
</dbReference>
<keyword evidence="10" id="KW-0131">Cell cycle</keyword>
<evidence type="ECO:0000256" key="3">
    <source>
        <dbReference type="ARBA" id="ARBA00009471"/>
    </source>
</evidence>
<keyword evidence="6" id="KW-0963">Cytoplasm</keyword>
<dbReference type="InterPro" id="IPR022816">
    <property type="entry name" value="Condensin_barren_su2"/>
</dbReference>
<proteinExistence type="inferred from homology"/>
<name>A0AAU9IFP7_9CILI</name>
<sequence length="599" mass="68568">MNLNSPPSDSDIPETFGSSAMRSHQRRENRRTIQSAQLDTSEALDRFTKVVEMLHTNKVNKSNAFELRIMDYISEVFKGVEAQSKDTEFVWQKYSTGIDSCAKIYGYCVDFIHSETFRVLGGLNRTHAPEEEENDENNENQDENVEDKPKKKKKCPGGSSTLERSADAINTTKFEKSDDFDPYFRLMSARFDASSAEGLLINNLSINGAIELILGDDDRLDITEPLNQEPYLNLEGFFKSSYEELLEMDISPELSEFERVRLNGQPSGAGLEKILENMNAEYDLFEASGSEASLPEEGPQEQIDLADLADSIFKKKERDMSEAFHSDVNTANLIERLNNIEQRDDYRYFSNPKLGTWAGFEFWNRISNPNPNKPKSEKKIRKKKEPTEINLDYTTIANKEEVFAPPKRGYPNFYSDQALKKWEENSNSIPYDYGFSLFRLTQLFTRPQTQVKYLKQGLDFENVIVDNVDVPTSGEEGHEAEILFAEEIEPLPGEDYAQNLQFATTSKTIDIKRLKETMWHKLNTKTKMDIDDKENTRVIHDEKNNTFLGVLNALPGTLPQQEVSNLSVHSCFISLLHLANEHNLRLEATDECDFTIMEN</sequence>
<dbReference type="AlphaFoldDB" id="A0AAU9IFP7"/>
<dbReference type="GO" id="GO:0000796">
    <property type="term" value="C:condensin complex"/>
    <property type="evidence" value="ECO:0007669"/>
    <property type="project" value="InterPro"/>
</dbReference>
<keyword evidence="5" id="KW-0158">Chromosome</keyword>
<organism evidence="12 13">
    <name type="scientific">Blepharisma stoltei</name>
    <dbReference type="NCBI Taxonomy" id="1481888"/>
    <lineage>
        <taxon>Eukaryota</taxon>
        <taxon>Sar</taxon>
        <taxon>Alveolata</taxon>
        <taxon>Ciliophora</taxon>
        <taxon>Postciliodesmatophora</taxon>
        <taxon>Heterotrichea</taxon>
        <taxon>Heterotrichida</taxon>
        <taxon>Blepharismidae</taxon>
        <taxon>Blepharisma</taxon>
    </lineage>
</organism>
<feature type="region of interest" description="Disordered" evidence="11">
    <location>
        <begin position="128"/>
        <end position="168"/>
    </location>
</feature>
<dbReference type="PANTHER" id="PTHR13108:SF9">
    <property type="entry name" value="CONDENSIN COMPLEX SUBUNIT 2"/>
    <property type="match status" value="1"/>
</dbReference>
<dbReference type="Pfam" id="PF05786">
    <property type="entry name" value="Cnd2"/>
    <property type="match status" value="2"/>
</dbReference>
<comment type="caution">
    <text evidence="12">The sequence shown here is derived from an EMBL/GenBank/DDBJ whole genome shotgun (WGS) entry which is preliminary data.</text>
</comment>
<evidence type="ECO:0000256" key="1">
    <source>
        <dbReference type="ARBA" id="ARBA00004286"/>
    </source>
</evidence>
<reference evidence="12" key="1">
    <citation type="submission" date="2021-09" db="EMBL/GenBank/DDBJ databases">
        <authorList>
            <consortium name="AG Swart"/>
            <person name="Singh M."/>
            <person name="Singh A."/>
            <person name="Seah K."/>
            <person name="Emmerich C."/>
        </authorList>
    </citation>
    <scope>NUCLEOTIDE SEQUENCE</scope>
    <source>
        <strain evidence="12">ATCC30299</strain>
    </source>
</reference>
<evidence type="ECO:0000256" key="10">
    <source>
        <dbReference type="ARBA" id="ARBA00023306"/>
    </source>
</evidence>
<keyword evidence="13" id="KW-1185">Reference proteome</keyword>
<dbReference type="EMBL" id="CAJZBQ010000011">
    <property type="protein sequence ID" value="CAG9314239.1"/>
    <property type="molecule type" value="Genomic_DNA"/>
</dbReference>
<feature type="compositionally biased region" description="Acidic residues" evidence="11">
    <location>
        <begin position="130"/>
        <end position="145"/>
    </location>
</feature>
<feature type="region of interest" description="Disordered" evidence="11">
    <location>
        <begin position="1"/>
        <end position="32"/>
    </location>
</feature>
<evidence type="ECO:0000256" key="4">
    <source>
        <dbReference type="ARBA" id="ARBA00016065"/>
    </source>
</evidence>
<dbReference type="GO" id="GO:0007076">
    <property type="term" value="P:mitotic chromosome condensation"/>
    <property type="evidence" value="ECO:0007669"/>
    <property type="project" value="InterPro"/>
</dbReference>
<gene>
    <name evidence="12" type="ORF">BSTOLATCC_MIC10035</name>
</gene>
<evidence type="ECO:0000313" key="12">
    <source>
        <dbReference type="EMBL" id="CAG9314239.1"/>
    </source>
</evidence>
<evidence type="ECO:0000256" key="11">
    <source>
        <dbReference type="SAM" id="MobiDB-lite"/>
    </source>
</evidence>
<dbReference type="GO" id="GO:0051301">
    <property type="term" value="P:cell division"/>
    <property type="evidence" value="ECO:0007669"/>
    <property type="project" value="UniProtKB-KW"/>
</dbReference>
<comment type="subcellular location">
    <subcellularLocation>
        <location evidence="1">Chromosome</location>
    </subcellularLocation>
    <subcellularLocation>
        <location evidence="2">Cytoplasm</location>
    </subcellularLocation>
</comment>
<protein>
    <recommendedName>
        <fullName evidence="4">Condensin complex subunit 2</fullName>
    </recommendedName>
</protein>
<keyword evidence="9" id="KW-0226">DNA condensation</keyword>
<dbReference type="Proteomes" id="UP001162131">
    <property type="component" value="Unassembled WGS sequence"/>
</dbReference>
<dbReference type="PANTHER" id="PTHR13108">
    <property type="entry name" value="CONDENSIN COMPLEX SUBUNIT 2"/>
    <property type="match status" value="1"/>
</dbReference>
<evidence type="ECO:0000256" key="2">
    <source>
        <dbReference type="ARBA" id="ARBA00004496"/>
    </source>
</evidence>
<evidence type="ECO:0000313" key="13">
    <source>
        <dbReference type="Proteomes" id="UP001162131"/>
    </source>
</evidence>
<evidence type="ECO:0000256" key="7">
    <source>
        <dbReference type="ARBA" id="ARBA00022618"/>
    </source>
</evidence>
<evidence type="ECO:0000256" key="9">
    <source>
        <dbReference type="ARBA" id="ARBA00023067"/>
    </source>
</evidence>
<comment type="similarity">
    <text evidence="3">Belongs to the CND2 (condensin subunit 2) family.</text>
</comment>
<dbReference type="GO" id="GO:0005737">
    <property type="term" value="C:cytoplasm"/>
    <property type="evidence" value="ECO:0007669"/>
    <property type="project" value="UniProtKB-SubCell"/>
</dbReference>
<evidence type="ECO:0000256" key="5">
    <source>
        <dbReference type="ARBA" id="ARBA00022454"/>
    </source>
</evidence>
<keyword evidence="8" id="KW-0498">Mitosis</keyword>
<evidence type="ECO:0000256" key="8">
    <source>
        <dbReference type="ARBA" id="ARBA00022776"/>
    </source>
</evidence>
<accession>A0AAU9IFP7</accession>
<evidence type="ECO:0000256" key="6">
    <source>
        <dbReference type="ARBA" id="ARBA00022490"/>
    </source>
</evidence>
<keyword evidence="7" id="KW-0132">Cell division</keyword>